<dbReference type="AlphaFoldDB" id="A0AAU7FA42"/>
<evidence type="ECO:0000256" key="1">
    <source>
        <dbReference type="SAM" id="Phobius"/>
    </source>
</evidence>
<dbReference type="EMBL" id="CP157355">
    <property type="protein sequence ID" value="XBM01382.1"/>
    <property type="molecule type" value="Genomic_DNA"/>
</dbReference>
<dbReference type="KEGG" id="cmav:ABHF33_03570"/>
<feature type="transmembrane region" description="Helical" evidence="1">
    <location>
        <begin position="133"/>
        <end position="152"/>
    </location>
</feature>
<evidence type="ECO:0000313" key="2">
    <source>
        <dbReference type="EMBL" id="XBM01382.1"/>
    </source>
</evidence>
<gene>
    <name evidence="2" type="ORF">ABHF33_03570</name>
</gene>
<reference evidence="2" key="1">
    <citation type="submission" date="2024-05" db="EMBL/GenBank/DDBJ databases">
        <authorList>
            <person name="Yang L."/>
            <person name="Pan L."/>
        </authorList>
    </citation>
    <scope>NUCLEOTIDE SEQUENCE</scope>
    <source>
        <strain evidence="2">FCG-7</strain>
    </source>
</reference>
<keyword evidence="1" id="KW-0812">Transmembrane</keyword>
<proteinExistence type="predicted"/>
<keyword evidence="1" id="KW-0472">Membrane</keyword>
<accession>A0AAU7FA42</accession>
<feature type="transmembrane region" description="Helical" evidence="1">
    <location>
        <begin position="20"/>
        <end position="40"/>
    </location>
</feature>
<name>A0AAU7FA42_9NEIS</name>
<keyword evidence="1" id="KW-1133">Transmembrane helix</keyword>
<organism evidence="2">
    <name type="scientific">Chitinibacter mangrovi</name>
    <dbReference type="NCBI Taxonomy" id="3153927"/>
    <lineage>
        <taxon>Bacteria</taxon>
        <taxon>Pseudomonadati</taxon>
        <taxon>Pseudomonadota</taxon>
        <taxon>Betaproteobacteria</taxon>
        <taxon>Neisseriales</taxon>
        <taxon>Chitinibacteraceae</taxon>
        <taxon>Chitinibacter</taxon>
    </lineage>
</organism>
<dbReference type="RefSeq" id="WP_348945681.1">
    <property type="nucleotide sequence ID" value="NZ_CP157355.1"/>
</dbReference>
<protein>
    <submittedName>
        <fullName evidence="2">DUF3592 domain-containing protein</fullName>
    </submittedName>
</protein>
<sequence length="166" mass="18357">MAEHSRDNSSDQILRFGRAYTRAVVYLQLGLGVLLLLVAYHTGFERAALLLGGQSSSGQIVRYEPVAPVRSSNAPWFKAVVQFRLDTQLIEFADWNSREYAGGVPSDVAVLYDPHQPQQAMIRRGNLLDWMPWAPAGLLGALLLLVGLRGCLHRVCQTTKLRGIAV</sequence>